<sequence>MPSKILANKTPLGSLQGFFPTEYFPSSIPPKVFGLVAFVHISARRENRSSEDQPQNIFPLPKWEDIVSVDTQDGASGQGENVEKIENPLILPATENGFEQVRLEVSDQFQSQEPAASAPTDHPFSSLL</sequence>
<comment type="caution">
    <text evidence="2">The sequence shown here is derived from an EMBL/GenBank/DDBJ whole genome shotgun (WGS) entry which is preliminary data.</text>
</comment>
<feature type="region of interest" description="Disordered" evidence="1">
    <location>
        <begin position="106"/>
        <end position="128"/>
    </location>
</feature>
<evidence type="ECO:0000256" key="1">
    <source>
        <dbReference type="SAM" id="MobiDB-lite"/>
    </source>
</evidence>
<accession>A0A438GEF2</accession>
<evidence type="ECO:0000313" key="3">
    <source>
        <dbReference type="Proteomes" id="UP000288805"/>
    </source>
</evidence>
<dbReference type="EMBL" id="QGNW01000461">
    <property type="protein sequence ID" value="RVW70582.1"/>
    <property type="molecule type" value="Genomic_DNA"/>
</dbReference>
<organism evidence="2 3">
    <name type="scientific">Vitis vinifera</name>
    <name type="common">Grape</name>
    <dbReference type="NCBI Taxonomy" id="29760"/>
    <lineage>
        <taxon>Eukaryota</taxon>
        <taxon>Viridiplantae</taxon>
        <taxon>Streptophyta</taxon>
        <taxon>Embryophyta</taxon>
        <taxon>Tracheophyta</taxon>
        <taxon>Spermatophyta</taxon>
        <taxon>Magnoliopsida</taxon>
        <taxon>eudicotyledons</taxon>
        <taxon>Gunneridae</taxon>
        <taxon>Pentapetalae</taxon>
        <taxon>rosids</taxon>
        <taxon>Vitales</taxon>
        <taxon>Vitaceae</taxon>
        <taxon>Viteae</taxon>
        <taxon>Vitis</taxon>
    </lineage>
</organism>
<dbReference type="Proteomes" id="UP000288805">
    <property type="component" value="Unassembled WGS sequence"/>
</dbReference>
<evidence type="ECO:0000313" key="2">
    <source>
        <dbReference type="EMBL" id="RVW70582.1"/>
    </source>
</evidence>
<gene>
    <name evidence="2" type="ORF">CK203_060649</name>
</gene>
<protein>
    <submittedName>
        <fullName evidence="2">Uncharacterized protein</fullName>
    </submittedName>
</protein>
<name>A0A438GEF2_VITVI</name>
<dbReference type="AlphaFoldDB" id="A0A438GEF2"/>
<proteinExistence type="predicted"/>
<reference evidence="2 3" key="1">
    <citation type="journal article" date="2018" name="PLoS Genet.">
        <title>Population sequencing reveals clonal diversity and ancestral inbreeding in the grapevine cultivar Chardonnay.</title>
        <authorList>
            <person name="Roach M.J."/>
            <person name="Johnson D.L."/>
            <person name="Bohlmann J."/>
            <person name="van Vuuren H.J."/>
            <person name="Jones S.J."/>
            <person name="Pretorius I.S."/>
            <person name="Schmidt S.A."/>
            <person name="Borneman A.R."/>
        </authorList>
    </citation>
    <scope>NUCLEOTIDE SEQUENCE [LARGE SCALE GENOMIC DNA]</scope>
    <source>
        <strain evidence="3">cv. Chardonnay</strain>
        <tissue evidence="2">Leaf</tissue>
    </source>
</reference>